<evidence type="ECO:0000313" key="1">
    <source>
        <dbReference type="EMBL" id="SVC79380.1"/>
    </source>
</evidence>
<proteinExistence type="predicted"/>
<accession>A0A382Q326</accession>
<protein>
    <submittedName>
        <fullName evidence="1">Uncharacterized protein</fullName>
    </submittedName>
</protein>
<feature type="non-terminal residue" evidence="1">
    <location>
        <position position="1"/>
    </location>
</feature>
<dbReference type="AlphaFoldDB" id="A0A382Q326"/>
<sequence>QEPVPMVKVSDGTELSRRLQRVPRTVGLQSRLICLPLEGLPHVLERALESFRQSGQAEAVLGLRFEFL</sequence>
<dbReference type="EMBL" id="UINC01111278">
    <property type="protein sequence ID" value="SVC79380.1"/>
    <property type="molecule type" value="Genomic_DNA"/>
</dbReference>
<name>A0A382Q326_9ZZZZ</name>
<reference evidence="1" key="1">
    <citation type="submission" date="2018-05" db="EMBL/GenBank/DDBJ databases">
        <authorList>
            <person name="Lanie J.A."/>
            <person name="Ng W.-L."/>
            <person name="Kazmierczak K.M."/>
            <person name="Andrzejewski T.M."/>
            <person name="Davidsen T.M."/>
            <person name="Wayne K.J."/>
            <person name="Tettelin H."/>
            <person name="Glass J.I."/>
            <person name="Rusch D."/>
            <person name="Podicherti R."/>
            <person name="Tsui H.-C.T."/>
            <person name="Winkler M.E."/>
        </authorList>
    </citation>
    <scope>NUCLEOTIDE SEQUENCE</scope>
</reference>
<gene>
    <name evidence="1" type="ORF">METZ01_LOCUS332234</name>
</gene>
<organism evidence="1">
    <name type="scientific">marine metagenome</name>
    <dbReference type="NCBI Taxonomy" id="408172"/>
    <lineage>
        <taxon>unclassified sequences</taxon>
        <taxon>metagenomes</taxon>
        <taxon>ecological metagenomes</taxon>
    </lineage>
</organism>